<comment type="caution">
    <text evidence="1">The sequence shown here is derived from an EMBL/GenBank/DDBJ whole genome shotgun (WGS) entry which is preliminary data.</text>
</comment>
<reference evidence="2" key="1">
    <citation type="submission" date="2017-09" db="EMBL/GenBank/DDBJ databases">
        <title>Depth-based differentiation of microbial function through sediment-hosted aquifers and enrichment of novel symbionts in the deep terrestrial subsurface.</title>
        <authorList>
            <person name="Probst A.J."/>
            <person name="Ladd B."/>
            <person name="Jarett J.K."/>
            <person name="Geller-Mcgrath D.E."/>
            <person name="Sieber C.M.K."/>
            <person name="Emerson J.B."/>
            <person name="Anantharaman K."/>
            <person name="Thomas B.C."/>
            <person name="Malmstrom R."/>
            <person name="Stieglmeier M."/>
            <person name="Klingl A."/>
            <person name="Woyke T."/>
            <person name="Ryan C.M."/>
            <person name="Banfield J.F."/>
        </authorList>
    </citation>
    <scope>NUCLEOTIDE SEQUENCE [LARGE SCALE GENOMIC DNA]</scope>
</reference>
<gene>
    <name evidence="1" type="ORF">COS26_00395</name>
</gene>
<protein>
    <submittedName>
        <fullName evidence="1">Uncharacterized protein</fullName>
    </submittedName>
</protein>
<accession>A0A2M7D8J6</accession>
<sequence>MEIQNERDSGGNLRITDIEGDMGQKTRLNLLLQPDGDVVMSIYEIDEMGLKIPRPSIEFCTMSRNPIIAKGLQQIILKLAEENKKSR</sequence>
<dbReference type="AlphaFoldDB" id="A0A2M7D8J6"/>
<name>A0A2M7D8J6_9BACT</name>
<evidence type="ECO:0000313" key="1">
    <source>
        <dbReference type="EMBL" id="PIV43555.1"/>
    </source>
</evidence>
<dbReference type="Proteomes" id="UP000230304">
    <property type="component" value="Unassembled WGS sequence"/>
</dbReference>
<dbReference type="EMBL" id="PEUA01000009">
    <property type="protein sequence ID" value="PIV43555.1"/>
    <property type="molecule type" value="Genomic_DNA"/>
</dbReference>
<organism evidence="1 2">
    <name type="scientific">Candidatus Nealsonbacteria bacterium CG02_land_8_20_14_3_00_40_11</name>
    <dbReference type="NCBI Taxonomy" id="1974700"/>
    <lineage>
        <taxon>Bacteria</taxon>
        <taxon>Candidatus Nealsoniibacteriota</taxon>
    </lineage>
</organism>
<evidence type="ECO:0000313" key="2">
    <source>
        <dbReference type="Proteomes" id="UP000230304"/>
    </source>
</evidence>
<proteinExistence type="predicted"/>